<dbReference type="PANTHER" id="PTHR34309">
    <property type="entry name" value="SLR1406 PROTEIN"/>
    <property type="match status" value="1"/>
</dbReference>
<name>A0A6L6GH58_9GAMM</name>
<dbReference type="Pfam" id="PF03928">
    <property type="entry name" value="HbpS-like"/>
    <property type="match status" value="1"/>
</dbReference>
<organism evidence="1 2">
    <name type="scientific">Acinetobacter faecalis</name>
    <dbReference type="NCBI Taxonomy" id="2665161"/>
    <lineage>
        <taxon>Bacteria</taxon>
        <taxon>Pseudomonadati</taxon>
        <taxon>Pseudomonadota</taxon>
        <taxon>Gammaproteobacteria</taxon>
        <taxon>Moraxellales</taxon>
        <taxon>Moraxellaceae</taxon>
        <taxon>Acinetobacter</taxon>
    </lineage>
</organism>
<dbReference type="Proteomes" id="UP000473854">
    <property type="component" value="Unassembled WGS sequence"/>
</dbReference>
<dbReference type="SUPFAM" id="SSF143744">
    <property type="entry name" value="GlcG-like"/>
    <property type="match status" value="1"/>
</dbReference>
<dbReference type="AlphaFoldDB" id="A0A6L6GH58"/>
<protein>
    <submittedName>
        <fullName evidence="1">Heme-binding protein</fullName>
    </submittedName>
</protein>
<sequence length="138" mass="14622">MKTTHTLTLADAEFLLDQSQKYAVEHSFNVSIAVVDVTGSLLIMKRMDGAAPISAIICQEKAKCSALSTKPSKVFEDMIKNGRNGFLSISNFVGLLEGGLPIVYDGQVVGAVGVSGVQSHQDAEIAQHAIDKFLAQAG</sequence>
<proteinExistence type="predicted"/>
<dbReference type="EMBL" id="WLYL01000035">
    <property type="protein sequence ID" value="MTD11835.1"/>
    <property type="molecule type" value="Genomic_DNA"/>
</dbReference>
<dbReference type="Gene3D" id="3.30.450.150">
    <property type="entry name" value="Haem-degrading domain"/>
    <property type="match status" value="1"/>
</dbReference>
<comment type="caution">
    <text evidence="1">The sequence shown here is derived from an EMBL/GenBank/DDBJ whole genome shotgun (WGS) entry which is preliminary data.</text>
</comment>
<dbReference type="PANTHER" id="PTHR34309:SF1">
    <property type="entry name" value="PROTEIN GLCG"/>
    <property type="match status" value="1"/>
</dbReference>
<evidence type="ECO:0000313" key="2">
    <source>
        <dbReference type="Proteomes" id="UP000473854"/>
    </source>
</evidence>
<dbReference type="InterPro" id="IPR038084">
    <property type="entry name" value="PduO/GlcC-like_sf"/>
</dbReference>
<reference evidence="1 2" key="1">
    <citation type="submission" date="2019-11" db="EMBL/GenBank/DDBJ databases">
        <authorList>
            <person name="An D."/>
        </authorList>
    </citation>
    <scope>NUCLEOTIDE SEQUENCE [LARGE SCALE GENOMIC DNA]</scope>
    <source>
        <strain evidence="1 2">YIM 103518</strain>
    </source>
</reference>
<accession>A0A6L6GH58</accession>
<dbReference type="RefSeq" id="WP_154773398.1">
    <property type="nucleotide sequence ID" value="NZ_WLYL01000035.1"/>
</dbReference>
<evidence type="ECO:0000313" key="1">
    <source>
        <dbReference type="EMBL" id="MTD11835.1"/>
    </source>
</evidence>
<dbReference type="InterPro" id="IPR052517">
    <property type="entry name" value="GlcG_carb_metab_protein"/>
</dbReference>
<gene>
    <name evidence="1" type="ORF">GIX10_10425</name>
</gene>
<dbReference type="InterPro" id="IPR005624">
    <property type="entry name" value="PduO/GlcC-like"/>
</dbReference>